<sequence>MADLDMSENPGAEPSGKEEVVSEREDFAKRDDFYYYSISPVREAVITSRGTPSSSRPE</sequence>
<dbReference type="EMBL" id="KN837109">
    <property type="protein sequence ID" value="KIJ45971.1"/>
    <property type="molecule type" value="Genomic_DNA"/>
</dbReference>
<evidence type="ECO:0000256" key="1">
    <source>
        <dbReference type="SAM" id="MobiDB-lite"/>
    </source>
</evidence>
<dbReference type="AlphaFoldDB" id="A0A0C9W407"/>
<evidence type="ECO:0000313" key="2">
    <source>
        <dbReference type="EMBL" id="KIJ45971.1"/>
    </source>
</evidence>
<evidence type="ECO:0000313" key="3">
    <source>
        <dbReference type="Proteomes" id="UP000054279"/>
    </source>
</evidence>
<proteinExistence type="predicted"/>
<gene>
    <name evidence="2" type="ORF">M422DRAFT_250389</name>
</gene>
<keyword evidence="3" id="KW-1185">Reference proteome</keyword>
<accession>A0A0C9W407</accession>
<protein>
    <submittedName>
        <fullName evidence="2">Uncharacterized protein</fullName>
    </submittedName>
</protein>
<reference evidence="2 3" key="1">
    <citation type="submission" date="2014-06" db="EMBL/GenBank/DDBJ databases">
        <title>Evolutionary Origins and Diversification of the Mycorrhizal Mutualists.</title>
        <authorList>
            <consortium name="DOE Joint Genome Institute"/>
            <consortium name="Mycorrhizal Genomics Consortium"/>
            <person name="Kohler A."/>
            <person name="Kuo A."/>
            <person name="Nagy L.G."/>
            <person name="Floudas D."/>
            <person name="Copeland A."/>
            <person name="Barry K.W."/>
            <person name="Cichocki N."/>
            <person name="Veneault-Fourrey C."/>
            <person name="LaButti K."/>
            <person name="Lindquist E.A."/>
            <person name="Lipzen A."/>
            <person name="Lundell T."/>
            <person name="Morin E."/>
            <person name="Murat C."/>
            <person name="Riley R."/>
            <person name="Ohm R."/>
            <person name="Sun H."/>
            <person name="Tunlid A."/>
            <person name="Henrissat B."/>
            <person name="Grigoriev I.V."/>
            <person name="Hibbett D.S."/>
            <person name="Martin F."/>
        </authorList>
    </citation>
    <scope>NUCLEOTIDE SEQUENCE [LARGE SCALE GENOMIC DNA]</scope>
    <source>
        <strain evidence="2 3">SS14</strain>
    </source>
</reference>
<feature type="region of interest" description="Disordered" evidence="1">
    <location>
        <begin position="1"/>
        <end position="24"/>
    </location>
</feature>
<organism evidence="2 3">
    <name type="scientific">Sphaerobolus stellatus (strain SS14)</name>
    <dbReference type="NCBI Taxonomy" id="990650"/>
    <lineage>
        <taxon>Eukaryota</taxon>
        <taxon>Fungi</taxon>
        <taxon>Dikarya</taxon>
        <taxon>Basidiomycota</taxon>
        <taxon>Agaricomycotina</taxon>
        <taxon>Agaricomycetes</taxon>
        <taxon>Phallomycetidae</taxon>
        <taxon>Geastrales</taxon>
        <taxon>Sphaerobolaceae</taxon>
        <taxon>Sphaerobolus</taxon>
    </lineage>
</organism>
<name>A0A0C9W407_SPHS4</name>
<dbReference type="HOGENOM" id="CLU_2980597_0_0_1"/>
<dbReference type="Proteomes" id="UP000054279">
    <property type="component" value="Unassembled WGS sequence"/>
</dbReference>
<feature type="compositionally biased region" description="Basic and acidic residues" evidence="1">
    <location>
        <begin position="15"/>
        <end position="24"/>
    </location>
</feature>